<feature type="chain" id="PRO_5046360923" evidence="1">
    <location>
        <begin position="27"/>
        <end position="922"/>
    </location>
</feature>
<dbReference type="InterPro" id="IPR012334">
    <property type="entry name" value="Pectin_lyas_fold"/>
</dbReference>
<dbReference type="SMART" id="SM00089">
    <property type="entry name" value="PKD"/>
    <property type="match status" value="2"/>
</dbReference>
<evidence type="ECO:0000313" key="4">
    <source>
        <dbReference type="Proteomes" id="UP001596435"/>
    </source>
</evidence>
<dbReference type="Pfam" id="PF00801">
    <property type="entry name" value="PKD"/>
    <property type="match status" value="2"/>
</dbReference>
<name>A0ABW2FSK2_9ACTN</name>
<dbReference type="InterPro" id="IPR022409">
    <property type="entry name" value="PKD/Chitinase_dom"/>
</dbReference>
<evidence type="ECO:0000313" key="3">
    <source>
        <dbReference type="EMBL" id="MFC7178886.1"/>
    </source>
</evidence>
<proteinExistence type="predicted"/>
<evidence type="ECO:0000256" key="1">
    <source>
        <dbReference type="SAM" id="SignalP"/>
    </source>
</evidence>
<dbReference type="Pfam" id="PF07602">
    <property type="entry name" value="DUF1565"/>
    <property type="match status" value="1"/>
</dbReference>
<dbReference type="InterPro" id="IPR011459">
    <property type="entry name" value="DUF1565"/>
</dbReference>
<dbReference type="SUPFAM" id="SSF51126">
    <property type="entry name" value="Pectin lyase-like"/>
    <property type="match status" value="1"/>
</dbReference>
<sequence>MRINRAAGLTVACLTGLMGLATPAVAETATTLYVNKAAGAGCSDAGTGTAEQPYCTISAAVAVAQPGQTVNVAPGAYNEQVVVNRSGEPGRPITIRDTGTSGYAKGPDAAKPTLVIDGVHDIAVQGLTMVGGASITGSDRITLDRVRTTSQGGRPAMVIGGASHDVAYIRSVALGTADASAVRVEGGATGTLLGRDRFDAGDTPGAVTVVDAPHTTLTNNTLPWRCSPAFAVSGDSAGVNVFNNVVSVYPPTTCTAGYRPLISVAASAVSGSRADYNLVQQQPGYVPYSWAGTAYADPAGLLAGTGQGGHDLVMPSTGHTYDEDALLIDSADASAPGVLDTDAAGNGPTDDPQIANTGTGVGYLDRGAYETQDSLSGVDMSLDTKQAPYGTTVTADARAVDTWPKGLTYRFDFGDGTVVTTDSTRATHVYTAACDCKATVTAVNGAGVSVVSSPVAIKVTTPGPVPAPVLTLSPYLPNDTSPMTHIQPLSVLVDADVPASPWPVAGYTYDFGDGFVTDSFSLPMPTHTYRAPGDYTVTVTAMDVKGRTASSSAVFHAAYAASEYTPVTPFRLVDTRKAVDGLHGGQSMQLRVSDGYPDARKPATSSSPSAVVLNVTATKATSDTYLTLFPSGQDRPKVSHLNVRAGQTVANLVTVPVGADGTVQLFNFLGRTDVIVDFVGYYQPNAGQKFSPAGPSRLSDASMTHGTTRTLKVAGTAGVPADATAVVVNLTADRTTGSGFLTAYPHGIALPTVSNLNFDARQTVANQAIVPIGADGSIDVYNFGGTTRVVVDVFGYYSPGSKGVFTPTVPVRLADTRYDGRQLPVSGGGQLGLQIGGAHGVPADATAAVLNVTATRPTAPGYLTVWPDGTDRPGTSNLNFAAGATVPNHVITRLGSDGAADVYNFGGSTHVFADLFGWFTNG</sequence>
<feature type="domain" description="PKD" evidence="2">
    <location>
        <begin position="474"/>
        <end position="553"/>
    </location>
</feature>
<dbReference type="InterPro" id="IPR035986">
    <property type="entry name" value="PKD_dom_sf"/>
</dbReference>
<accession>A0ABW2FSK2</accession>
<organism evidence="3 4">
    <name type="scientific">Kitasatospora paranensis</name>
    <dbReference type="NCBI Taxonomy" id="258053"/>
    <lineage>
        <taxon>Bacteria</taxon>
        <taxon>Bacillati</taxon>
        <taxon>Actinomycetota</taxon>
        <taxon>Actinomycetes</taxon>
        <taxon>Kitasatosporales</taxon>
        <taxon>Streptomycetaceae</taxon>
        <taxon>Kitasatospora</taxon>
    </lineage>
</organism>
<gene>
    <name evidence="3" type="ORF">ACFQMG_04830</name>
</gene>
<protein>
    <submittedName>
        <fullName evidence="3">PKD domain-containing protein</fullName>
    </submittedName>
</protein>
<evidence type="ECO:0000259" key="2">
    <source>
        <dbReference type="PROSITE" id="PS50093"/>
    </source>
</evidence>
<dbReference type="EMBL" id="JBHTAJ010000006">
    <property type="protein sequence ID" value="MFC7178886.1"/>
    <property type="molecule type" value="Genomic_DNA"/>
</dbReference>
<keyword evidence="1" id="KW-0732">Signal</keyword>
<dbReference type="Gene3D" id="2.60.40.10">
    <property type="entry name" value="Immunoglobulins"/>
    <property type="match status" value="2"/>
</dbReference>
<feature type="signal peptide" evidence="1">
    <location>
        <begin position="1"/>
        <end position="26"/>
    </location>
</feature>
<dbReference type="SUPFAM" id="SSF49299">
    <property type="entry name" value="PKD domain"/>
    <property type="match status" value="2"/>
</dbReference>
<dbReference type="Gene3D" id="2.160.20.10">
    <property type="entry name" value="Single-stranded right-handed beta-helix, Pectin lyase-like"/>
    <property type="match status" value="1"/>
</dbReference>
<dbReference type="CDD" id="cd00146">
    <property type="entry name" value="PKD"/>
    <property type="match status" value="2"/>
</dbReference>
<comment type="caution">
    <text evidence="3">The sequence shown here is derived from an EMBL/GenBank/DDBJ whole genome shotgun (WGS) entry which is preliminary data.</text>
</comment>
<dbReference type="InterPro" id="IPR011050">
    <property type="entry name" value="Pectin_lyase_fold/virulence"/>
</dbReference>
<dbReference type="InterPro" id="IPR013783">
    <property type="entry name" value="Ig-like_fold"/>
</dbReference>
<dbReference type="Proteomes" id="UP001596435">
    <property type="component" value="Unassembled WGS sequence"/>
</dbReference>
<dbReference type="PROSITE" id="PS50093">
    <property type="entry name" value="PKD"/>
    <property type="match status" value="2"/>
</dbReference>
<keyword evidence="4" id="KW-1185">Reference proteome</keyword>
<reference evidence="4" key="1">
    <citation type="journal article" date="2019" name="Int. J. Syst. Evol. Microbiol.">
        <title>The Global Catalogue of Microorganisms (GCM) 10K type strain sequencing project: providing services to taxonomists for standard genome sequencing and annotation.</title>
        <authorList>
            <consortium name="The Broad Institute Genomics Platform"/>
            <consortium name="The Broad Institute Genome Sequencing Center for Infectious Disease"/>
            <person name="Wu L."/>
            <person name="Ma J."/>
        </authorList>
    </citation>
    <scope>NUCLEOTIDE SEQUENCE [LARGE SCALE GENOMIC DNA]</scope>
    <source>
        <strain evidence="4">CGMCC 1.12859</strain>
    </source>
</reference>
<dbReference type="InterPro" id="IPR000601">
    <property type="entry name" value="PKD_dom"/>
</dbReference>
<feature type="domain" description="PKD" evidence="2">
    <location>
        <begin position="404"/>
        <end position="464"/>
    </location>
</feature>
<dbReference type="RefSeq" id="WP_345706841.1">
    <property type="nucleotide sequence ID" value="NZ_BAABKV010000001.1"/>
</dbReference>